<accession>A0A6A5R725</accession>
<feature type="chain" id="PRO_5025657679" description="Secreted protein" evidence="1">
    <location>
        <begin position="26"/>
        <end position="141"/>
    </location>
</feature>
<sequence>MGSAWYAAWIATSILSDQFAPTVMCALPIASSLLTAARTKFFDFTAFSATTYRRLLSAQAILGTFFWKTPSKFSRRSSLTTICSLCMEIFDPLHTIQTHIDKASSSHAQLFLFDVVIYSTLSSNQTQVSHFAAPTTRAYTL</sequence>
<evidence type="ECO:0008006" key="4">
    <source>
        <dbReference type="Google" id="ProtNLM"/>
    </source>
</evidence>
<feature type="signal peptide" evidence="1">
    <location>
        <begin position="1"/>
        <end position="25"/>
    </location>
</feature>
<keyword evidence="3" id="KW-1185">Reference proteome</keyword>
<keyword evidence="1" id="KW-0732">Signal</keyword>
<dbReference type="Proteomes" id="UP000800096">
    <property type="component" value="Unassembled WGS sequence"/>
</dbReference>
<evidence type="ECO:0000313" key="3">
    <source>
        <dbReference type="Proteomes" id="UP000800096"/>
    </source>
</evidence>
<evidence type="ECO:0000313" key="2">
    <source>
        <dbReference type="EMBL" id="KAF1921677.1"/>
    </source>
</evidence>
<organism evidence="2 3">
    <name type="scientific">Ampelomyces quisqualis</name>
    <name type="common">Powdery mildew agent</name>
    <dbReference type="NCBI Taxonomy" id="50730"/>
    <lineage>
        <taxon>Eukaryota</taxon>
        <taxon>Fungi</taxon>
        <taxon>Dikarya</taxon>
        <taxon>Ascomycota</taxon>
        <taxon>Pezizomycotina</taxon>
        <taxon>Dothideomycetes</taxon>
        <taxon>Pleosporomycetidae</taxon>
        <taxon>Pleosporales</taxon>
        <taxon>Pleosporineae</taxon>
        <taxon>Phaeosphaeriaceae</taxon>
        <taxon>Ampelomyces</taxon>
    </lineage>
</organism>
<name>A0A6A5R725_AMPQU</name>
<protein>
    <recommendedName>
        <fullName evidence="4">Secreted protein</fullName>
    </recommendedName>
</protein>
<gene>
    <name evidence="2" type="ORF">BDU57DRAFT_57361</name>
</gene>
<reference evidence="2" key="1">
    <citation type="journal article" date="2020" name="Stud. Mycol.">
        <title>101 Dothideomycetes genomes: a test case for predicting lifestyles and emergence of pathogens.</title>
        <authorList>
            <person name="Haridas S."/>
            <person name="Albert R."/>
            <person name="Binder M."/>
            <person name="Bloem J."/>
            <person name="Labutti K."/>
            <person name="Salamov A."/>
            <person name="Andreopoulos B."/>
            <person name="Baker S."/>
            <person name="Barry K."/>
            <person name="Bills G."/>
            <person name="Bluhm B."/>
            <person name="Cannon C."/>
            <person name="Castanera R."/>
            <person name="Culley D."/>
            <person name="Daum C."/>
            <person name="Ezra D."/>
            <person name="Gonzalez J."/>
            <person name="Henrissat B."/>
            <person name="Kuo A."/>
            <person name="Liang C."/>
            <person name="Lipzen A."/>
            <person name="Lutzoni F."/>
            <person name="Magnuson J."/>
            <person name="Mondo S."/>
            <person name="Nolan M."/>
            <person name="Ohm R."/>
            <person name="Pangilinan J."/>
            <person name="Park H.-J."/>
            <person name="Ramirez L."/>
            <person name="Alfaro M."/>
            <person name="Sun H."/>
            <person name="Tritt A."/>
            <person name="Yoshinaga Y."/>
            <person name="Zwiers L.-H."/>
            <person name="Turgeon B."/>
            <person name="Goodwin S."/>
            <person name="Spatafora J."/>
            <person name="Crous P."/>
            <person name="Grigoriev I."/>
        </authorList>
    </citation>
    <scope>NUCLEOTIDE SEQUENCE</scope>
    <source>
        <strain evidence="2">HMLAC05119</strain>
    </source>
</reference>
<proteinExistence type="predicted"/>
<dbReference type="EMBL" id="ML979132">
    <property type="protein sequence ID" value="KAF1921677.1"/>
    <property type="molecule type" value="Genomic_DNA"/>
</dbReference>
<evidence type="ECO:0000256" key="1">
    <source>
        <dbReference type="SAM" id="SignalP"/>
    </source>
</evidence>
<dbReference type="AlphaFoldDB" id="A0A6A5R725"/>